<dbReference type="InterPro" id="IPR000160">
    <property type="entry name" value="GGDEF_dom"/>
</dbReference>
<evidence type="ECO:0000313" key="4">
    <source>
        <dbReference type="Proteomes" id="UP001560296"/>
    </source>
</evidence>
<dbReference type="InterPro" id="IPR043128">
    <property type="entry name" value="Rev_trsase/Diguanyl_cyclase"/>
</dbReference>
<dbReference type="SMART" id="SM00091">
    <property type="entry name" value="PAS"/>
    <property type="match status" value="1"/>
</dbReference>
<evidence type="ECO:0000259" key="2">
    <source>
        <dbReference type="PROSITE" id="PS50887"/>
    </source>
</evidence>
<dbReference type="PANTHER" id="PTHR44757:SF2">
    <property type="entry name" value="BIOFILM ARCHITECTURE MAINTENANCE PROTEIN MBAA"/>
    <property type="match status" value="1"/>
</dbReference>
<sequence length="336" mass="37812">MENLPPIQATLDSLRRKVAKYGHLREKLAEVERLAGAMAATNSDLSRQLSEAQQRVRRWQEFFELSLDMLCIANTQGYFVDVNPAFLRVLGYSKEQLLQRPFIEWVHPDDVASTLEELRKLAGGIDTINFENRYRCSDGSYVWLAWCTPAPPPDSDLLYAIARDVSERKRSEAEILYQASHDSLTGLFNRAALMQHLQQACACFHRDPAQGFALLFLDLDYFKAINDGYGHRIGDELLIQVAGRLSQQCRDSDVVARLGGDEFVILASGQSALHAEELKARLVEALQAPFKVDRHELRVGASVGIARPGSGELDLTGLLDEADRQMYLHKLAGRRR</sequence>
<keyword evidence="4" id="KW-1185">Reference proteome</keyword>
<keyword evidence="3" id="KW-0808">Transferase</keyword>
<dbReference type="PROSITE" id="PS50112">
    <property type="entry name" value="PAS"/>
    <property type="match status" value="1"/>
</dbReference>
<evidence type="ECO:0000259" key="1">
    <source>
        <dbReference type="PROSITE" id="PS50112"/>
    </source>
</evidence>
<dbReference type="NCBIfam" id="TIGR00254">
    <property type="entry name" value="GGDEF"/>
    <property type="match status" value="1"/>
</dbReference>
<dbReference type="RefSeq" id="WP_369287918.1">
    <property type="nucleotide sequence ID" value="NZ_JBFTEG010000009.1"/>
</dbReference>
<dbReference type="Pfam" id="PF08447">
    <property type="entry name" value="PAS_3"/>
    <property type="match status" value="1"/>
</dbReference>
<dbReference type="PANTHER" id="PTHR44757">
    <property type="entry name" value="DIGUANYLATE CYCLASE DGCP"/>
    <property type="match status" value="1"/>
</dbReference>
<organism evidence="3 4">
    <name type="scientific">Pseudomonas zhanjiangensis</name>
    <dbReference type="NCBI Taxonomy" id="3239015"/>
    <lineage>
        <taxon>Bacteria</taxon>
        <taxon>Pseudomonadati</taxon>
        <taxon>Pseudomonadota</taxon>
        <taxon>Gammaproteobacteria</taxon>
        <taxon>Pseudomonadales</taxon>
        <taxon>Pseudomonadaceae</taxon>
        <taxon>Pseudomonas</taxon>
    </lineage>
</organism>
<protein>
    <submittedName>
        <fullName evidence="3">Diguanylate cyclase</fullName>
        <ecNumber evidence="3">2.7.7.65</ecNumber>
    </submittedName>
</protein>
<comment type="caution">
    <text evidence="3">The sequence shown here is derived from an EMBL/GenBank/DDBJ whole genome shotgun (WGS) entry which is preliminary data.</text>
</comment>
<dbReference type="SMART" id="SM00267">
    <property type="entry name" value="GGDEF"/>
    <property type="match status" value="1"/>
</dbReference>
<dbReference type="InterPro" id="IPR000014">
    <property type="entry name" value="PAS"/>
</dbReference>
<dbReference type="EMBL" id="JBFTEG010000009">
    <property type="protein sequence ID" value="MEX6502950.1"/>
    <property type="molecule type" value="Genomic_DNA"/>
</dbReference>
<dbReference type="Gene3D" id="3.30.450.20">
    <property type="entry name" value="PAS domain"/>
    <property type="match status" value="1"/>
</dbReference>
<dbReference type="GO" id="GO:0052621">
    <property type="term" value="F:diguanylate cyclase activity"/>
    <property type="evidence" value="ECO:0007669"/>
    <property type="project" value="UniProtKB-EC"/>
</dbReference>
<dbReference type="InterPro" id="IPR052155">
    <property type="entry name" value="Biofilm_reg_signaling"/>
</dbReference>
<feature type="domain" description="PAS" evidence="1">
    <location>
        <begin position="55"/>
        <end position="125"/>
    </location>
</feature>
<accession>A0ABV3YUG5</accession>
<gene>
    <name evidence="3" type="ORF">AB5S05_12810</name>
</gene>
<dbReference type="Gene3D" id="3.30.70.270">
    <property type="match status" value="1"/>
</dbReference>
<dbReference type="InterPro" id="IPR013655">
    <property type="entry name" value="PAS_fold_3"/>
</dbReference>
<dbReference type="InterPro" id="IPR029787">
    <property type="entry name" value="Nucleotide_cyclase"/>
</dbReference>
<dbReference type="EC" id="2.7.7.65" evidence="3"/>
<dbReference type="CDD" id="cd00130">
    <property type="entry name" value="PAS"/>
    <property type="match status" value="1"/>
</dbReference>
<keyword evidence="3" id="KW-0548">Nucleotidyltransferase</keyword>
<dbReference type="CDD" id="cd01949">
    <property type="entry name" value="GGDEF"/>
    <property type="match status" value="1"/>
</dbReference>
<dbReference type="PROSITE" id="PS50887">
    <property type="entry name" value="GGDEF"/>
    <property type="match status" value="1"/>
</dbReference>
<proteinExistence type="predicted"/>
<reference evidence="3 4" key="1">
    <citation type="submission" date="2024-07" db="EMBL/GenBank/DDBJ databases">
        <authorList>
            <person name="Li M."/>
        </authorList>
    </citation>
    <scope>NUCLEOTIDE SEQUENCE [LARGE SCALE GENOMIC DNA]</scope>
    <source>
        <strain evidence="3 4">25A3E</strain>
    </source>
</reference>
<feature type="domain" description="GGDEF" evidence="2">
    <location>
        <begin position="210"/>
        <end position="336"/>
    </location>
</feature>
<evidence type="ECO:0000313" key="3">
    <source>
        <dbReference type="EMBL" id="MEX6502950.1"/>
    </source>
</evidence>
<dbReference type="SUPFAM" id="SSF55785">
    <property type="entry name" value="PYP-like sensor domain (PAS domain)"/>
    <property type="match status" value="1"/>
</dbReference>
<dbReference type="Pfam" id="PF00990">
    <property type="entry name" value="GGDEF"/>
    <property type="match status" value="1"/>
</dbReference>
<name>A0ABV3YUG5_9PSED</name>
<dbReference type="InterPro" id="IPR035965">
    <property type="entry name" value="PAS-like_dom_sf"/>
</dbReference>
<dbReference type="SUPFAM" id="SSF55073">
    <property type="entry name" value="Nucleotide cyclase"/>
    <property type="match status" value="1"/>
</dbReference>
<dbReference type="Proteomes" id="UP001560296">
    <property type="component" value="Unassembled WGS sequence"/>
</dbReference>
<dbReference type="NCBIfam" id="TIGR00229">
    <property type="entry name" value="sensory_box"/>
    <property type="match status" value="1"/>
</dbReference>